<organism evidence="8 9">
    <name type="scientific">Glossina brevipalpis</name>
    <dbReference type="NCBI Taxonomy" id="37001"/>
    <lineage>
        <taxon>Eukaryota</taxon>
        <taxon>Metazoa</taxon>
        <taxon>Ecdysozoa</taxon>
        <taxon>Arthropoda</taxon>
        <taxon>Hexapoda</taxon>
        <taxon>Insecta</taxon>
        <taxon>Pterygota</taxon>
        <taxon>Neoptera</taxon>
        <taxon>Endopterygota</taxon>
        <taxon>Diptera</taxon>
        <taxon>Brachycera</taxon>
        <taxon>Muscomorpha</taxon>
        <taxon>Hippoboscoidea</taxon>
        <taxon>Glossinidae</taxon>
        <taxon>Glossina</taxon>
    </lineage>
</organism>
<evidence type="ECO:0000256" key="4">
    <source>
        <dbReference type="ARBA" id="ARBA00023002"/>
    </source>
</evidence>
<dbReference type="InterPro" id="IPR036291">
    <property type="entry name" value="NAD(P)-bd_dom_sf"/>
</dbReference>
<comment type="catalytic activity">
    <reaction evidence="6">
        <text>all-trans-retinol + NADP(+) = all-trans-retinal + NADPH + H(+)</text>
        <dbReference type="Rhea" id="RHEA:25033"/>
        <dbReference type="ChEBI" id="CHEBI:15378"/>
        <dbReference type="ChEBI" id="CHEBI:17336"/>
        <dbReference type="ChEBI" id="CHEBI:17898"/>
        <dbReference type="ChEBI" id="CHEBI:57783"/>
        <dbReference type="ChEBI" id="CHEBI:58349"/>
        <dbReference type="EC" id="1.1.1.300"/>
    </reaction>
</comment>
<comment type="similarity">
    <text evidence="7">Belongs to the short-chain dehydrogenases/reductases (SDR) family.</text>
</comment>
<protein>
    <recommendedName>
        <fullName evidence="2">NADP-retinol dehydrogenase</fullName>
        <ecNumber evidence="2">1.1.1.300</ecNumber>
    </recommendedName>
</protein>
<dbReference type="Proteomes" id="UP000091820">
    <property type="component" value="Unassembled WGS sequence"/>
</dbReference>
<dbReference type="PRINTS" id="PR00081">
    <property type="entry name" value="GDHRDH"/>
</dbReference>
<dbReference type="AlphaFoldDB" id="A0A1A9W9N4"/>
<keyword evidence="4" id="KW-0560">Oxidoreductase</keyword>
<evidence type="ECO:0000256" key="7">
    <source>
        <dbReference type="RuleBase" id="RU000363"/>
    </source>
</evidence>
<dbReference type="VEuPathDB" id="VectorBase:GBRI011369"/>
<reference evidence="8" key="2">
    <citation type="submission" date="2020-05" db="UniProtKB">
        <authorList>
            <consortium name="EnsemblMetazoa"/>
        </authorList>
    </citation>
    <scope>IDENTIFICATION</scope>
    <source>
        <strain evidence="8">IAEA</strain>
    </source>
</reference>
<dbReference type="GO" id="GO:0052650">
    <property type="term" value="F:all-trans-retinol dehydrogenase (NADP+) activity"/>
    <property type="evidence" value="ECO:0007669"/>
    <property type="project" value="UniProtKB-EC"/>
</dbReference>
<dbReference type="PANTHER" id="PTHR43157:SF31">
    <property type="entry name" value="PHOSPHATIDYLINOSITOL-GLYCAN BIOSYNTHESIS CLASS F PROTEIN"/>
    <property type="match status" value="1"/>
</dbReference>
<dbReference type="EC" id="1.1.1.300" evidence="2"/>
<dbReference type="EnsemblMetazoa" id="GBRI011369-RA">
    <property type="protein sequence ID" value="GBRI011369-PA"/>
    <property type="gene ID" value="GBRI011369"/>
</dbReference>
<evidence type="ECO:0000256" key="5">
    <source>
        <dbReference type="ARBA" id="ARBA00023098"/>
    </source>
</evidence>
<dbReference type="SUPFAM" id="SSF51735">
    <property type="entry name" value="NAD(P)-binding Rossmann-fold domains"/>
    <property type="match status" value="1"/>
</dbReference>
<evidence type="ECO:0000313" key="9">
    <source>
        <dbReference type="Proteomes" id="UP000091820"/>
    </source>
</evidence>
<evidence type="ECO:0000313" key="8">
    <source>
        <dbReference type="EnsemblMetazoa" id="GBRI011369-PA"/>
    </source>
</evidence>
<reference evidence="9" key="1">
    <citation type="submission" date="2014-03" db="EMBL/GenBank/DDBJ databases">
        <authorList>
            <person name="Aksoy S."/>
            <person name="Warren W."/>
            <person name="Wilson R.K."/>
        </authorList>
    </citation>
    <scope>NUCLEOTIDE SEQUENCE [LARGE SCALE GENOMIC DNA]</scope>
    <source>
        <strain evidence="9">IAEA</strain>
    </source>
</reference>
<dbReference type="STRING" id="37001.A0A1A9W9N4"/>
<name>A0A1A9W9N4_9MUSC</name>
<keyword evidence="3" id="KW-0521">NADP</keyword>
<accession>A0A1A9W9N4</accession>
<dbReference type="PANTHER" id="PTHR43157">
    <property type="entry name" value="PHOSPHATIDYLINOSITOL-GLYCAN BIOSYNTHESIS CLASS F PROTEIN-RELATED"/>
    <property type="match status" value="1"/>
</dbReference>
<evidence type="ECO:0000256" key="2">
    <source>
        <dbReference type="ARBA" id="ARBA00012852"/>
    </source>
</evidence>
<sequence length="326" mass="36460">MGLFSFMKSRPIFWLSVTGTGVGIACLVKDLMQGGKFNKPNRADGKVIIVTGSNTGIGKETVRELAKRGAIVYMACRDMKKCEEARQEIVLESRNKNVYCRKCDLASMESVHKFVNKFKEEQSHLDILINNAGVMRCPRSVTTDGFEMQLGVNHLGHFLLTNLLLDLMKKSAPSRIVVVSSLAHTRGEINIADLNSENSYDEGKAYNQSKLANVLFTRELAKRLQGTGVTVNALHPGVVDTELFRHMSFFNSFFASLIFRPLVWPFLKTPRSGAQTTLYAALDEDLYNVSGQYFSDCVFKDVAPAAKDDALAKWLWAVSEKWTKLK</sequence>
<evidence type="ECO:0000256" key="3">
    <source>
        <dbReference type="ARBA" id="ARBA00022857"/>
    </source>
</evidence>
<evidence type="ECO:0000256" key="1">
    <source>
        <dbReference type="ARBA" id="ARBA00004891"/>
    </source>
</evidence>
<dbReference type="Gene3D" id="3.40.50.720">
    <property type="entry name" value="NAD(P)-binding Rossmann-like Domain"/>
    <property type="match status" value="1"/>
</dbReference>
<evidence type="ECO:0000256" key="6">
    <source>
        <dbReference type="ARBA" id="ARBA00050568"/>
    </source>
</evidence>
<dbReference type="Pfam" id="PF00106">
    <property type="entry name" value="adh_short"/>
    <property type="match status" value="1"/>
</dbReference>
<dbReference type="InterPro" id="IPR002347">
    <property type="entry name" value="SDR_fam"/>
</dbReference>
<dbReference type="PRINTS" id="PR00080">
    <property type="entry name" value="SDRFAMILY"/>
</dbReference>
<keyword evidence="9" id="KW-1185">Reference proteome</keyword>
<proteinExistence type="inferred from homology"/>
<comment type="pathway">
    <text evidence="1">Cofactor metabolism; retinol metabolism.</text>
</comment>
<keyword evidence="5" id="KW-0443">Lipid metabolism</keyword>
<dbReference type="FunFam" id="3.40.50.720:FF:000145">
    <property type="entry name" value="Retinol dehydrogenase 12"/>
    <property type="match status" value="1"/>
</dbReference>